<dbReference type="InterPro" id="IPR023159">
    <property type="entry name" value="SO1590-like_sf"/>
</dbReference>
<dbReference type="Pfam" id="PF11528">
    <property type="entry name" value="DUF3224"/>
    <property type="match status" value="1"/>
</dbReference>
<dbReference type="InterPro" id="IPR021607">
    <property type="entry name" value="DUF3224"/>
</dbReference>
<keyword evidence="2" id="KW-1185">Reference proteome</keyword>
<gene>
    <name evidence="1" type="ORF">IRI77_31115</name>
</gene>
<accession>A0A7S7NYM8</accession>
<dbReference type="SUPFAM" id="SSF159238">
    <property type="entry name" value="SO1590-like"/>
    <property type="match status" value="1"/>
</dbReference>
<organism evidence="1 2">
    <name type="scientific">Paludibaculum fermentans</name>
    <dbReference type="NCBI Taxonomy" id="1473598"/>
    <lineage>
        <taxon>Bacteria</taxon>
        <taxon>Pseudomonadati</taxon>
        <taxon>Acidobacteriota</taxon>
        <taxon>Terriglobia</taxon>
        <taxon>Bryobacterales</taxon>
        <taxon>Bryobacteraceae</taxon>
        <taxon>Paludibaculum</taxon>
    </lineage>
</organism>
<dbReference type="AlphaFoldDB" id="A0A7S7NYM8"/>
<reference evidence="1 2" key="1">
    <citation type="submission" date="2020-10" db="EMBL/GenBank/DDBJ databases">
        <title>Complete genome sequence of Paludibaculum fermentans P105T, a facultatively anaerobic acidobacterium capable of dissimilatory Fe(III) reduction.</title>
        <authorList>
            <person name="Dedysh S.N."/>
            <person name="Beletsky A.V."/>
            <person name="Kulichevskaya I.S."/>
            <person name="Mardanov A.V."/>
            <person name="Ravin N.V."/>
        </authorList>
    </citation>
    <scope>NUCLEOTIDE SEQUENCE [LARGE SCALE GENOMIC DNA]</scope>
    <source>
        <strain evidence="1 2">P105</strain>
    </source>
</reference>
<evidence type="ECO:0000313" key="2">
    <source>
        <dbReference type="Proteomes" id="UP000593892"/>
    </source>
</evidence>
<dbReference type="EMBL" id="CP063849">
    <property type="protein sequence ID" value="QOY92206.1"/>
    <property type="molecule type" value="Genomic_DNA"/>
</dbReference>
<proteinExistence type="predicted"/>
<dbReference type="Proteomes" id="UP000593892">
    <property type="component" value="Chromosome"/>
</dbReference>
<dbReference type="KEGG" id="pfer:IRI77_31115"/>
<name>A0A7S7NYM8_PALFE</name>
<dbReference type="Gene3D" id="2.40.350.10">
    <property type="entry name" value="SO1590-like"/>
    <property type="match status" value="1"/>
</dbReference>
<sequence length="155" mass="16389">MLAIFLVFGGNSLLTGQASKEKSVTTKISGPFRAKISPLQLEDKTEGTMLGRMAIFKTYEGDLAGTARGEMLTAGTAVQGSAGYVAVERVTGTLKGRKGSFALQHNGVMDRGAAQLVITVVPDSGTGELTGLKGKMAVRIEPDGNHFYDFEYTLP</sequence>
<evidence type="ECO:0000313" key="1">
    <source>
        <dbReference type="EMBL" id="QOY92206.1"/>
    </source>
</evidence>
<protein>
    <submittedName>
        <fullName evidence="1">DUF3224 domain-containing protein</fullName>
    </submittedName>
</protein>